<dbReference type="Pfam" id="PF06035">
    <property type="entry name" value="Peptidase_C93"/>
    <property type="match status" value="1"/>
</dbReference>
<dbReference type="Proteomes" id="UP000197424">
    <property type="component" value="Chromosome"/>
</dbReference>
<organism evidence="1 2">
    <name type="scientific">Laribacter hongkongensis</name>
    <dbReference type="NCBI Taxonomy" id="168471"/>
    <lineage>
        <taxon>Bacteria</taxon>
        <taxon>Pseudomonadati</taxon>
        <taxon>Pseudomonadota</taxon>
        <taxon>Betaproteobacteria</taxon>
        <taxon>Neisseriales</taxon>
        <taxon>Aquaspirillaceae</taxon>
        <taxon>Laribacter</taxon>
    </lineage>
</organism>
<proteinExistence type="predicted"/>
<dbReference type="InterPro" id="IPR038765">
    <property type="entry name" value="Papain-like_cys_pep_sf"/>
</dbReference>
<protein>
    <submittedName>
        <fullName evidence="1">Transglutaminase</fullName>
    </submittedName>
</protein>
<evidence type="ECO:0000313" key="2">
    <source>
        <dbReference type="Proteomes" id="UP000197424"/>
    </source>
</evidence>
<evidence type="ECO:0000313" key="1">
    <source>
        <dbReference type="EMBL" id="ASJ25922.1"/>
    </source>
</evidence>
<dbReference type="OrthoDB" id="5401788at2"/>
<dbReference type="PANTHER" id="PTHR39327:SF1">
    <property type="entry name" value="BLR5470 PROTEIN"/>
    <property type="match status" value="1"/>
</dbReference>
<gene>
    <name evidence="1" type="ORF">LHGZ1_3091</name>
</gene>
<dbReference type="AlphaFoldDB" id="A0A248LMN0"/>
<dbReference type="RefSeq" id="WP_088861602.1">
    <property type="nucleotide sequence ID" value="NZ_CP022115.1"/>
</dbReference>
<dbReference type="Gene3D" id="3.10.620.30">
    <property type="match status" value="1"/>
</dbReference>
<dbReference type="SUPFAM" id="SSF54001">
    <property type="entry name" value="Cysteine proteinases"/>
    <property type="match status" value="1"/>
</dbReference>
<reference evidence="2" key="1">
    <citation type="submission" date="2017-06" db="EMBL/GenBank/DDBJ databases">
        <title>Whole genome sequence of Laribacter hongkongensis LHGZ1.</title>
        <authorList>
            <person name="Chen D."/>
            <person name="Wu H."/>
            <person name="Chen J."/>
        </authorList>
    </citation>
    <scope>NUCLEOTIDE SEQUENCE [LARGE SCALE GENOMIC DNA]</scope>
    <source>
        <strain evidence="2">LHGZ1</strain>
    </source>
</reference>
<name>A0A248LMN0_9NEIS</name>
<dbReference type="PANTHER" id="PTHR39327">
    <property type="match status" value="1"/>
</dbReference>
<accession>A0A248LMN0</accession>
<dbReference type="InterPro" id="IPR010319">
    <property type="entry name" value="Transglutaminase-like_Cys_pept"/>
</dbReference>
<sequence length="218" mass="24734">MSRLSRLLVTPLLLLALCCAWLSWALDIPNEATAARYGPRAQQIYREWTDVMRTASSAGEAEQLKLVNQFLNRRIQFRDDMEIWGKSDYWATPLEMFSKGAGDCEDYSIAKYLSLRALNIQADKLRLVYVKARIGGAQSNVTQAHMVVAYYPAPDAEPLILDNLLTTILPASERPDLIPVFSFNASSVWIGNTVRSGAERLTRWQDLLTRARNEGFRY</sequence>
<dbReference type="EMBL" id="CP022115">
    <property type="protein sequence ID" value="ASJ25922.1"/>
    <property type="molecule type" value="Genomic_DNA"/>
</dbReference>